<comment type="caution">
    <text evidence="2">The sequence shown here is derived from an EMBL/GenBank/DDBJ whole genome shotgun (WGS) entry which is preliminary data.</text>
</comment>
<accession>A0ABT1FJX8</accession>
<name>A0ABT1FJX8_9BACT</name>
<keyword evidence="1" id="KW-0808">Transferase</keyword>
<dbReference type="Pfam" id="PF04488">
    <property type="entry name" value="Gly_transf_sug"/>
    <property type="match status" value="1"/>
</dbReference>
<evidence type="ECO:0000256" key="1">
    <source>
        <dbReference type="ARBA" id="ARBA00022679"/>
    </source>
</evidence>
<dbReference type="Gene3D" id="3.90.550.20">
    <property type="match status" value="1"/>
</dbReference>
<reference evidence="2 3" key="1">
    <citation type="submission" date="2022-06" db="EMBL/GenBank/DDBJ databases">
        <title>Runella sp. S5 genome sequencing.</title>
        <authorList>
            <person name="Park S."/>
        </authorList>
    </citation>
    <scope>NUCLEOTIDE SEQUENCE [LARGE SCALE GENOMIC DNA]</scope>
    <source>
        <strain evidence="2 3">S5</strain>
    </source>
</reference>
<gene>
    <name evidence="2" type="ORF">NCI00_06360</name>
</gene>
<dbReference type="PANTHER" id="PTHR32385">
    <property type="entry name" value="MANNOSYL PHOSPHORYLINOSITOL CERAMIDE SYNTHASE"/>
    <property type="match status" value="1"/>
</dbReference>
<dbReference type="SUPFAM" id="SSF53448">
    <property type="entry name" value="Nucleotide-diphospho-sugar transferases"/>
    <property type="match status" value="1"/>
</dbReference>
<protein>
    <recommendedName>
        <fullName evidence="4">Glycosyltransferase sugar-binding region containing DXD motif-containing protein</fullName>
    </recommendedName>
</protein>
<keyword evidence="3" id="KW-1185">Reference proteome</keyword>
<evidence type="ECO:0008006" key="4">
    <source>
        <dbReference type="Google" id="ProtNLM"/>
    </source>
</evidence>
<dbReference type="PANTHER" id="PTHR32385:SF15">
    <property type="entry name" value="INOSITOL PHOSPHOCERAMIDE MANNOSYLTRANSFERASE 1"/>
    <property type="match status" value="1"/>
</dbReference>
<dbReference type="Proteomes" id="UP001204772">
    <property type="component" value="Unassembled WGS sequence"/>
</dbReference>
<sequence length="252" mass="29795">MIPKVIHLCWLSGDPYPDDIKKCLSTWSEYLSDYEIRTWTHKDLEQLNSRWVMQSYGVKKYAFAADFIRLYALYHYGGIYLDSDVFVYKSFNPLLELPYFIGEDYTHYFEPAIIGAEKGNSWIKMCLDYYIEKDFVKPDGSFEMLPLPAIFYLCLKGKLKFKKINDTSEFAFKNDTLNVFNFHFFNSRNQLGIIQNKKSYCSHMYAGSWIDVENKGTVKSFIKKVLNKKILLLVFKITSFLSRENKKFRIDN</sequence>
<proteinExistence type="predicted"/>
<evidence type="ECO:0000313" key="3">
    <source>
        <dbReference type="Proteomes" id="UP001204772"/>
    </source>
</evidence>
<dbReference type="InterPro" id="IPR029044">
    <property type="entry name" value="Nucleotide-diphossugar_trans"/>
</dbReference>
<dbReference type="RefSeq" id="WP_253526134.1">
    <property type="nucleotide sequence ID" value="NZ_JAMZEL010000002.1"/>
</dbReference>
<evidence type="ECO:0000313" key="2">
    <source>
        <dbReference type="EMBL" id="MCP1382039.1"/>
    </source>
</evidence>
<dbReference type="InterPro" id="IPR007577">
    <property type="entry name" value="GlycoTrfase_DXD_sugar-bd_CS"/>
</dbReference>
<dbReference type="InterPro" id="IPR051706">
    <property type="entry name" value="Glycosyltransferase_domain"/>
</dbReference>
<organism evidence="2 3">
    <name type="scientific">Runella salmonicolor</name>
    <dbReference type="NCBI Taxonomy" id="2950278"/>
    <lineage>
        <taxon>Bacteria</taxon>
        <taxon>Pseudomonadati</taxon>
        <taxon>Bacteroidota</taxon>
        <taxon>Cytophagia</taxon>
        <taxon>Cytophagales</taxon>
        <taxon>Spirosomataceae</taxon>
        <taxon>Runella</taxon>
    </lineage>
</organism>
<dbReference type="EMBL" id="JAMZEL010000002">
    <property type="protein sequence ID" value="MCP1382039.1"/>
    <property type="molecule type" value="Genomic_DNA"/>
</dbReference>